<organism evidence="1 2">
    <name type="scientific">Methanocella conradii (strain DSM 24694 / JCM 17849 / CGMCC 1.5162 / HZ254)</name>
    <dbReference type="NCBI Taxonomy" id="1041930"/>
    <lineage>
        <taxon>Archaea</taxon>
        <taxon>Methanobacteriati</taxon>
        <taxon>Methanobacteriota</taxon>
        <taxon>Stenosarchaea group</taxon>
        <taxon>Methanomicrobia</taxon>
        <taxon>Methanocellales</taxon>
        <taxon>Methanocellaceae</taxon>
        <taxon>Methanocella</taxon>
    </lineage>
</organism>
<dbReference type="STRING" id="1041930.Mtc_2170"/>
<keyword evidence="2" id="KW-1185">Reference proteome</keyword>
<dbReference type="Proteomes" id="UP000005233">
    <property type="component" value="Chromosome"/>
</dbReference>
<protein>
    <submittedName>
        <fullName evidence="1">Uncharacterized protein</fullName>
    </submittedName>
</protein>
<dbReference type="eggNOG" id="arCOG11126">
    <property type="taxonomic scope" value="Archaea"/>
</dbReference>
<dbReference type="OrthoDB" id="385335at2157"/>
<dbReference type="AlphaFoldDB" id="H8I889"/>
<evidence type="ECO:0000313" key="2">
    <source>
        <dbReference type="Proteomes" id="UP000005233"/>
    </source>
</evidence>
<accession>H8I889</accession>
<gene>
    <name evidence="1" type="ordered locus">Mtc_2170</name>
</gene>
<dbReference type="HOGENOM" id="CLU_1691541_0_0_2"/>
<dbReference type="EMBL" id="CP003243">
    <property type="protein sequence ID" value="AFD00907.1"/>
    <property type="molecule type" value="Genomic_DNA"/>
</dbReference>
<dbReference type="GeneID" id="11972328"/>
<dbReference type="KEGG" id="mez:Mtc_2170"/>
<sequence>MSFNKLMVLVLLGLLLGFGVTAHAQCVPLLAQPPLGGVGLPVPYGNFGNGITDTWYTTTGVGGAASTDSFLNGFVGPSSVQGFGGFAFPAFDGFGCGPLPSAFAGWGPFQAGVGGNWGAQNSAAMGVARSMTFGLQPTGLVFGVPVAGPGGFVFT</sequence>
<proteinExistence type="predicted"/>
<name>H8I889_METCZ</name>
<dbReference type="RefSeq" id="WP_014406738.1">
    <property type="nucleotide sequence ID" value="NC_017034.1"/>
</dbReference>
<evidence type="ECO:0000313" key="1">
    <source>
        <dbReference type="EMBL" id="AFD00907.1"/>
    </source>
</evidence>
<reference evidence="1 2" key="1">
    <citation type="journal article" date="2012" name="J. Bacteriol.">
        <title>Complete genome sequence of a thermophilic methanogen, Methanocella conradii HZ254, isolated from Chinese rice field soil.</title>
        <authorList>
            <person name="Lu Z."/>
            <person name="Lu Y."/>
        </authorList>
    </citation>
    <scope>NUCLEOTIDE SEQUENCE [LARGE SCALE GENOMIC DNA]</scope>
    <source>
        <strain evidence="2">DSM 24694 / JCM 17849 / CGMCC 1.5162 / HZ254</strain>
    </source>
</reference>